<feature type="non-terminal residue" evidence="5">
    <location>
        <position position="1"/>
    </location>
</feature>
<keyword evidence="1" id="KW-0547">Nucleotide-binding</keyword>
<organism evidence="5 6">
    <name type="scientific">Polarella glacialis</name>
    <name type="common">Dinoflagellate</name>
    <dbReference type="NCBI Taxonomy" id="89957"/>
    <lineage>
        <taxon>Eukaryota</taxon>
        <taxon>Sar</taxon>
        <taxon>Alveolata</taxon>
        <taxon>Dinophyceae</taxon>
        <taxon>Suessiales</taxon>
        <taxon>Suessiaceae</taxon>
        <taxon>Polarella</taxon>
    </lineage>
</organism>
<reference evidence="5" key="1">
    <citation type="submission" date="2021-02" db="EMBL/GenBank/DDBJ databases">
        <authorList>
            <person name="Dougan E. K."/>
            <person name="Rhodes N."/>
            <person name="Thang M."/>
            <person name="Chan C."/>
        </authorList>
    </citation>
    <scope>NUCLEOTIDE SEQUENCE</scope>
</reference>
<sequence>DGSMQRTTGATLMNEMSSRSHSIFTLIVEQRRRLAPAKEPEGDPGFGAFQDSEQSYVTAKFHLVDLAGSERAKRTGAVGSRFKESVSINSGLLALGNVISALGDPSKRGSHVPYRESKLTRLLQDSLGGNSRTVMVACVSCADGDFEETLNTLKYAHRARNIKNKPVVNVDPRGAQLAAMQGEIEALRSQLQRVSEGA</sequence>
<feature type="non-terminal residue" evidence="5">
    <location>
        <position position="198"/>
    </location>
</feature>
<evidence type="ECO:0000256" key="2">
    <source>
        <dbReference type="ARBA" id="ARBA00022840"/>
    </source>
</evidence>
<evidence type="ECO:0000256" key="1">
    <source>
        <dbReference type="ARBA" id="ARBA00022741"/>
    </source>
</evidence>
<evidence type="ECO:0000313" key="5">
    <source>
        <dbReference type="EMBL" id="CAE8650786.1"/>
    </source>
</evidence>
<dbReference type="PANTHER" id="PTHR47969">
    <property type="entry name" value="CHROMOSOME-ASSOCIATED KINESIN KIF4A-RELATED"/>
    <property type="match status" value="1"/>
</dbReference>
<dbReference type="InterPro" id="IPR027640">
    <property type="entry name" value="Kinesin-like_fam"/>
</dbReference>
<dbReference type="SMART" id="SM00129">
    <property type="entry name" value="KISc"/>
    <property type="match status" value="1"/>
</dbReference>
<comment type="caution">
    <text evidence="3">Lacks conserved residue(s) required for the propagation of feature annotation.</text>
</comment>
<proteinExistence type="inferred from homology"/>
<dbReference type="PANTHER" id="PTHR47969:SF29">
    <property type="entry name" value="KINESIN-LIKE PROTEIN"/>
    <property type="match status" value="1"/>
</dbReference>
<dbReference type="Gene3D" id="3.40.850.10">
    <property type="entry name" value="Kinesin motor domain"/>
    <property type="match status" value="1"/>
</dbReference>
<dbReference type="GO" id="GO:0005524">
    <property type="term" value="F:ATP binding"/>
    <property type="evidence" value="ECO:0007669"/>
    <property type="project" value="UniProtKB-KW"/>
</dbReference>
<comment type="caution">
    <text evidence="5">The sequence shown here is derived from an EMBL/GenBank/DDBJ whole genome shotgun (WGS) entry which is preliminary data.</text>
</comment>
<accession>A0A813IKL6</accession>
<dbReference type="Pfam" id="PF00225">
    <property type="entry name" value="Kinesin"/>
    <property type="match status" value="1"/>
</dbReference>
<dbReference type="InterPro" id="IPR027417">
    <property type="entry name" value="P-loop_NTPase"/>
</dbReference>
<dbReference type="GO" id="GO:0008017">
    <property type="term" value="F:microtubule binding"/>
    <property type="evidence" value="ECO:0007669"/>
    <property type="project" value="InterPro"/>
</dbReference>
<dbReference type="InterPro" id="IPR019821">
    <property type="entry name" value="Kinesin_motor_CS"/>
</dbReference>
<dbReference type="GO" id="GO:0007018">
    <property type="term" value="P:microtubule-based movement"/>
    <property type="evidence" value="ECO:0007669"/>
    <property type="project" value="InterPro"/>
</dbReference>
<dbReference type="PRINTS" id="PR00380">
    <property type="entry name" value="KINESINHEAVY"/>
</dbReference>
<dbReference type="AlphaFoldDB" id="A0A813IKL6"/>
<dbReference type="GO" id="GO:0003777">
    <property type="term" value="F:microtubule motor activity"/>
    <property type="evidence" value="ECO:0007669"/>
    <property type="project" value="InterPro"/>
</dbReference>
<dbReference type="GO" id="GO:0007052">
    <property type="term" value="P:mitotic spindle organization"/>
    <property type="evidence" value="ECO:0007669"/>
    <property type="project" value="TreeGrafter"/>
</dbReference>
<dbReference type="SUPFAM" id="SSF52540">
    <property type="entry name" value="P-loop containing nucleoside triphosphate hydrolases"/>
    <property type="match status" value="1"/>
</dbReference>
<gene>
    <name evidence="5" type="ORF">PGLA2088_LOCUS8578</name>
</gene>
<dbReference type="GO" id="GO:0005875">
    <property type="term" value="C:microtubule associated complex"/>
    <property type="evidence" value="ECO:0007669"/>
    <property type="project" value="TreeGrafter"/>
</dbReference>
<feature type="domain" description="Kinesin motor" evidence="4">
    <location>
        <begin position="1"/>
        <end position="162"/>
    </location>
</feature>
<dbReference type="InterPro" id="IPR036961">
    <property type="entry name" value="Kinesin_motor_dom_sf"/>
</dbReference>
<evidence type="ECO:0000256" key="3">
    <source>
        <dbReference type="PROSITE-ProRule" id="PRU00283"/>
    </source>
</evidence>
<comment type="similarity">
    <text evidence="3">Belongs to the TRAFAC class myosin-kinesin ATPase superfamily. Kinesin family.</text>
</comment>
<evidence type="ECO:0000259" key="4">
    <source>
        <dbReference type="PROSITE" id="PS50067"/>
    </source>
</evidence>
<keyword evidence="2" id="KW-0067">ATP-binding</keyword>
<dbReference type="EMBL" id="CAJNNW010009197">
    <property type="protein sequence ID" value="CAE8650786.1"/>
    <property type="molecule type" value="Genomic_DNA"/>
</dbReference>
<dbReference type="InterPro" id="IPR001752">
    <property type="entry name" value="Kinesin_motor_dom"/>
</dbReference>
<evidence type="ECO:0000313" key="6">
    <source>
        <dbReference type="Proteomes" id="UP000626109"/>
    </source>
</evidence>
<name>A0A813IKL6_POLGL</name>
<dbReference type="GO" id="GO:0051231">
    <property type="term" value="P:spindle elongation"/>
    <property type="evidence" value="ECO:0007669"/>
    <property type="project" value="TreeGrafter"/>
</dbReference>
<protein>
    <recommendedName>
        <fullName evidence="4">Kinesin motor domain-containing protein</fullName>
    </recommendedName>
</protein>
<dbReference type="PROSITE" id="PS00411">
    <property type="entry name" value="KINESIN_MOTOR_1"/>
    <property type="match status" value="1"/>
</dbReference>
<dbReference type="PROSITE" id="PS50067">
    <property type="entry name" value="KINESIN_MOTOR_2"/>
    <property type="match status" value="1"/>
</dbReference>
<dbReference type="Proteomes" id="UP000626109">
    <property type="component" value="Unassembled WGS sequence"/>
</dbReference>